<evidence type="ECO:0000313" key="10">
    <source>
        <dbReference type="Proteomes" id="UP000659654"/>
    </source>
</evidence>
<dbReference type="EMBL" id="CAJFCV020000006">
    <property type="protein sequence ID" value="CAG9130387.1"/>
    <property type="molecule type" value="Genomic_DNA"/>
</dbReference>
<dbReference type="InterPro" id="IPR022100">
    <property type="entry name" value="WDHD1/CFT4_beta-prop_2nd"/>
</dbReference>
<dbReference type="Pfam" id="PF20946">
    <property type="entry name" value="Ctf4_C"/>
    <property type="match status" value="1"/>
</dbReference>
<dbReference type="SUPFAM" id="SSF50998">
    <property type="entry name" value="Quinoprotein alcohol dehydrogenase-like"/>
    <property type="match status" value="1"/>
</dbReference>
<dbReference type="InterPro" id="IPR036322">
    <property type="entry name" value="WD40_repeat_dom_sf"/>
</dbReference>
<protein>
    <submittedName>
        <fullName evidence="8">(pine wood nematode) hypothetical protein</fullName>
    </submittedName>
    <submittedName>
        <fullName evidence="11">Mcl1_mid domain-containing protein</fullName>
    </submittedName>
</protein>
<dbReference type="InterPro" id="IPR048591">
    <property type="entry name" value="WDHD1/CFT4_hel"/>
</dbReference>
<evidence type="ECO:0000256" key="2">
    <source>
        <dbReference type="ARBA" id="ARBA00022574"/>
    </source>
</evidence>
<evidence type="ECO:0000259" key="7">
    <source>
        <dbReference type="Pfam" id="PF20946"/>
    </source>
</evidence>
<organism evidence="9 11">
    <name type="scientific">Bursaphelenchus xylophilus</name>
    <name type="common">Pinewood nematode worm</name>
    <name type="synonym">Aphelenchoides xylophilus</name>
    <dbReference type="NCBI Taxonomy" id="6326"/>
    <lineage>
        <taxon>Eukaryota</taxon>
        <taxon>Metazoa</taxon>
        <taxon>Ecdysozoa</taxon>
        <taxon>Nematoda</taxon>
        <taxon>Chromadorea</taxon>
        <taxon>Rhabditida</taxon>
        <taxon>Tylenchina</taxon>
        <taxon>Tylenchomorpha</taxon>
        <taxon>Aphelenchoidea</taxon>
        <taxon>Aphelenchoididae</taxon>
        <taxon>Bursaphelenchus</taxon>
    </lineage>
</organism>
<evidence type="ECO:0000256" key="3">
    <source>
        <dbReference type="ARBA" id="ARBA00022737"/>
    </source>
</evidence>
<reference evidence="11" key="1">
    <citation type="submission" date="2016-11" db="UniProtKB">
        <authorList>
            <consortium name="WormBaseParasite"/>
        </authorList>
    </citation>
    <scope>IDENTIFICATION</scope>
</reference>
<keyword evidence="4" id="KW-0539">Nucleus</keyword>
<evidence type="ECO:0000256" key="5">
    <source>
        <dbReference type="SAM" id="MobiDB-lite"/>
    </source>
</evidence>
<dbReference type="EMBL" id="CAJFDI010000006">
    <property type="protein sequence ID" value="CAD5234549.1"/>
    <property type="molecule type" value="Genomic_DNA"/>
</dbReference>
<dbReference type="SUPFAM" id="SSF50978">
    <property type="entry name" value="WD40 repeat-like"/>
    <property type="match status" value="1"/>
</dbReference>
<dbReference type="GO" id="GO:0000278">
    <property type="term" value="P:mitotic cell cycle"/>
    <property type="evidence" value="ECO:0007669"/>
    <property type="project" value="TreeGrafter"/>
</dbReference>
<evidence type="ECO:0000259" key="6">
    <source>
        <dbReference type="Pfam" id="PF12341"/>
    </source>
</evidence>
<evidence type="ECO:0000313" key="8">
    <source>
        <dbReference type="EMBL" id="CAD5234549.1"/>
    </source>
</evidence>
<evidence type="ECO:0000313" key="9">
    <source>
        <dbReference type="Proteomes" id="UP000095284"/>
    </source>
</evidence>
<dbReference type="Pfam" id="PF12341">
    <property type="entry name" value="Mcl1_mid"/>
    <property type="match status" value="1"/>
</dbReference>
<dbReference type="InterPro" id="IPR015943">
    <property type="entry name" value="WD40/YVTN_repeat-like_dom_sf"/>
</dbReference>
<evidence type="ECO:0000313" key="11">
    <source>
        <dbReference type="WBParaSite" id="BXY_1438200.1"/>
    </source>
</evidence>
<name>A0A1I7SMU6_BURXY</name>
<dbReference type="GO" id="GO:0003682">
    <property type="term" value="F:chromatin binding"/>
    <property type="evidence" value="ECO:0007669"/>
    <property type="project" value="TreeGrafter"/>
</dbReference>
<reference evidence="8" key="2">
    <citation type="submission" date="2020-09" db="EMBL/GenBank/DDBJ databases">
        <authorList>
            <person name="Kikuchi T."/>
        </authorList>
    </citation>
    <scope>NUCLEOTIDE SEQUENCE</scope>
    <source>
        <strain evidence="8">Ka4C1</strain>
    </source>
</reference>
<feature type="domain" description="WDHD1/CFT4 second beta-propeller" evidence="6">
    <location>
        <begin position="365"/>
        <end position="649"/>
    </location>
</feature>
<evidence type="ECO:0000256" key="4">
    <source>
        <dbReference type="ARBA" id="ARBA00023242"/>
    </source>
</evidence>
<dbReference type="WBParaSite" id="BXY_1438200.1">
    <property type="protein sequence ID" value="BXY_1438200.1"/>
    <property type="gene ID" value="BXY_1438200"/>
</dbReference>
<dbReference type="AlphaFoldDB" id="A0A1I7SMU6"/>
<keyword evidence="10" id="KW-1185">Reference proteome</keyword>
<dbReference type="SMART" id="SM00320">
    <property type="entry name" value="WD40"/>
    <property type="match status" value="3"/>
</dbReference>
<dbReference type="PANTHER" id="PTHR19932">
    <property type="entry name" value="WD REPEAT AND HMG-BOX DNA BINDING PROTEIN"/>
    <property type="match status" value="1"/>
</dbReference>
<dbReference type="Proteomes" id="UP000095284">
    <property type="component" value="Unplaced"/>
</dbReference>
<dbReference type="Proteomes" id="UP000659654">
    <property type="component" value="Unassembled WGS sequence"/>
</dbReference>
<proteinExistence type="predicted"/>
<dbReference type="SMR" id="A0A1I7SMU6"/>
<feature type="domain" description="WDHD1/CFT4 helical bundle" evidence="7">
    <location>
        <begin position="665"/>
        <end position="745"/>
    </location>
</feature>
<dbReference type="InterPro" id="IPR001680">
    <property type="entry name" value="WD40_rpt"/>
</dbReference>
<accession>A0A1I7SMU6</accession>
<dbReference type="eggNOG" id="KOG1274">
    <property type="taxonomic scope" value="Eukaryota"/>
</dbReference>
<dbReference type="GO" id="GO:0043596">
    <property type="term" value="C:nuclear replication fork"/>
    <property type="evidence" value="ECO:0007669"/>
    <property type="project" value="TreeGrafter"/>
</dbReference>
<dbReference type="InterPro" id="IPR011047">
    <property type="entry name" value="Quinoprotein_ADH-like_sf"/>
</dbReference>
<sequence>MEVVEGLRTHSSTVILAQDKSGENDSVVSCGQNEALGLWKFEDHELNVDDIELSGSTQNAIAFHKNKIFIGLSKHEGSNNVLAYYDIELKKIKFLTQFSMEITALDVDCDGKLLIAGTIDFNLKCYTLEGGFDLWRSSELDGQICSIAISLDSQYYAVSTSNGNVFVFDTAEKSREEALKTYTVCDKFTIGRDGSPKLSMSWYGNLLFLPSRGCVKTLKLGTWIEGIEYRSGFDNVFSVVSVNEETVAACSASGQVICWNRVNGSICFNEMIEQVSGDRFVTSMVIRPDDNLLIANNGGSVYNVSWPREENTMSVQDENDDEGDLAKIKSQYNMSHVMETDEPAVIEIPKKQRRKLPKLLHPGRFDAKDGCKCLVWNRYGKIVAVETEDDNCIEVNFNDASVSEDFVEDNLSSNFELGDMNANVVALASRKSSANESVLYVRNVGAWHRDCRIWKKVMREKEIIQEVVVGQDFVAVYTDMRFLRIYSLNGLQRLIISVPNNIHALISGSKQLAVVTVNSFLEDGEREEFQYEVELMDISIFKTNVISRRVKVPLALSYESDLVWISFTNKGHLVTMDNLFMVRILNETHLWVPVFNGAEELNESDDTIWPIYVTETPSPQFRHLYLRHRSIPSLKKTEVTSVSPLRIPILTSENEKESELEAELLLNDFLSNTSRNADADSAKLLKEHSALMIKLFSEALRANNEGKALEMAAVAKQLQTIQILCNFAAKQGRSVLSDKVSEIGKNQPLNAFQENQGTRVSTPGTLNRRVELKRRATLLPDVNKTQESINTSISMSAETSMNIFEDSAAPTPLNPFKRHGQFTKSPEKKKSKDVFGSLLS</sequence>
<keyword evidence="2" id="KW-0853">WD repeat</keyword>
<dbReference type="OrthoDB" id="427368at2759"/>
<dbReference type="Gene3D" id="2.130.10.10">
    <property type="entry name" value="YVTN repeat-like/Quinoprotein amine dehydrogenase"/>
    <property type="match status" value="1"/>
</dbReference>
<dbReference type="PANTHER" id="PTHR19932:SF10">
    <property type="entry name" value="WD REPEAT AND HMG-BOX DNA-BINDING PROTEIN 1"/>
    <property type="match status" value="1"/>
</dbReference>
<dbReference type="GO" id="GO:0006281">
    <property type="term" value="P:DNA repair"/>
    <property type="evidence" value="ECO:0007669"/>
    <property type="project" value="TreeGrafter"/>
</dbReference>
<comment type="subcellular location">
    <subcellularLocation>
        <location evidence="1">Nucleus</location>
    </subcellularLocation>
</comment>
<dbReference type="Proteomes" id="UP000582659">
    <property type="component" value="Unassembled WGS sequence"/>
</dbReference>
<keyword evidence="3" id="KW-0677">Repeat</keyword>
<evidence type="ECO:0000256" key="1">
    <source>
        <dbReference type="ARBA" id="ARBA00004123"/>
    </source>
</evidence>
<gene>
    <name evidence="8" type="ORF">BXYJ_LOCUS14640</name>
</gene>
<feature type="region of interest" description="Disordered" evidence="5">
    <location>
        <begin position="806"/>
        <end position="840"/>
    </location>
</feature>
<dbReference type="GO" id="GO:0006261">
    <property type="term" value="P:DNA-templated DNA replication"/>
    <property type="evidence" value="ECO:0007669"/>
    <property type="project" value="TreeGrafter"/>
</dbReference>